<dbReference type="Gene3D" id="1.10.10.60">
    <property type="entry name" value="Homeodomain-like"/>
    <property type="match status" value="1"/>
</dbReference>
<dbReference type="SMART" id="SM00717">
    <property type="entry name" value="SANT"/>
    <property type="match status" value="1"/>
</dbReference>
<dbReference type="Pfam" id="PF16496">
    <property type="entry name" value="SWIRM-assoc_2"/>
    <property type="match status" value="1"/>
</dbReference>
<accession>A0A8U8CDJ8</accession>
<dbReference type="InterPro" id="IPR032450">
    <property type="entry name" value="SMARCC_N"/>
</dbReference>
<dbReference type="SUPFAM" id="SSF52113">
    <property type="entry name" value="BRCT domain"/>
    <property type="match status" value="1"/>
</dbReference>
<evidence type="ECO:0000256" key="2">
    <source>
        <dbReference type="ARBA" id="ARBA00022853"/>
    </source>
</evidence>
<dbReference type="Ensembl" id="ENSCPVT00000026687.1">
    <property type="protein sequence ID" value="ENSCPVP00000026679.1"/>
    <property type="gene ID" value="ENSCPVG00000016123.2"/>
</dbReference>
<dbReference type="Pfam" id="PF16495">
    <property type="entry name" value="SWIRM-assoc_1"/>
    <property type="match status" value="1"/>
</dbReference>
<dbReference type="InterPro" id="IPR036388">
    <property type="entry name" value="WH-like_DNA-bd_sf"/>
</dbReference>
<feature type="compositionally biased region" description="Pro residues" evidence="7">
    <location>
        <begin position="1001"/>
        <end position="1020"/>
    </location>
</feature>
<dbReference type="GO" id="GO:0048858">
    <property type="term" value="P:cell projection morphogenesis"/>
    <property type="evidence" value="ECO:0007669"/>
    <property type="project" value="TreeGrafter"/>
</dbReference>
<dbReference type="InterPro" id="IPR009057">
    <property type="entry name" value="Homeodomain-like_sf"/>
</dbReference>
<evidence type="ECO:0000256" key="4">
    <source>
        <dbReference type="ARBA" id="ARBA00023163"/>
    </source>
</evidence>
<dbReference type="InterPro" id="IPR049898">
    <property type="entry name" value="MARR_BRCT_CHROMO"/>
</dbReference>
<dbReference type="FunFam" id="1.10.10.10:FF:000020">
    <property type="entry name" value="SWI/SNF complex subunit SMARCC2 isoform c"/>
    <property type="match status" value="1"/>
</dbReference>
<evidence type="ECO:0000256" key="5">
    <source>
        <dbReference type="ARBA" id="ARBA00023242"/>
    </source>
</evidence>
<feature type="compositionally biased region" description="Basic and acidic residues" evidence="7">
    <location>
        <begin position="331"/>
        <end position="344"/>
    </location>
</feature>
<feature type="compositionally biased region" description="Acidic residues" evidence="7">
    <location>
        <begin position="382"/>
        <end position="399"/>
    </location>
</feature>
<comment type="similarity">
    <text evidence="6">Belongs to the SMARCC family.</text>
</comment>
<dbReference type="GO" id="GO:0006355">
    <property type="term" value="P:regulation of DNA-templated transcription"/>
    <property type="evidence" value="ECO:0007669"/>
    <property type="project" value="UniProtKB-ARBA"/>
</dbReference>
<dbReference type="PROSITE" id="PS50934">
    <property type="entry name" value="SWIRM"/>
    <property type="match status" value="1"/>
</dbReference>
<feature type="domain" description="SWIRM" evidence="9">
    <location>
        <begin position="425"/>
        <end position="522"/>
    </location>
</feature>
<dbReference type="Pfam" id="PF00249">
    <property type="entry name" value="Myb_DNA-binding"/>
    <property type="match status" value="1"/>
</dbReference>
<dbReference type="Proteomes" id="UP000694382">
    <property type="component" value="Unassembled WGS sequence"/>
</dbReference>
<dbReference type="InterPro" id="IPR000953">
    <property type="entry name" value="Chromo/chromo_shadow_dom"/>
</dbReference>
<protein>
    <submittedName>
        <fullName evidence="12">Uncharacterized protein</fullName>
    </submittedName>
</protein>
<feature type="region of interest" description="Disordered" evidence="7">
    <location>
        <begin position="946"/>
        <end position="972"/>
    </location>
</feature>
<evidence type="ECO:0000313" key="12">
    <source>
        <dbReference type="Ensembl" id="ENSCPVP00000026679.1"/>
    </source>
</evidence>
<dbReference type="FunFam" id="1.10.10.60:FF:000014">
    <property type="entry name" value="SWI/SNF complex subunit SMARCC2 isoform C"/>
    <property type="match status" value="1"/>
</dbReference>
<evidence type="ECO:0000313" key="13">
    <source>
        <dbReference type="Proteomes" id="UP000694382"/>
    </source>
</evidence>
<feature type="compositionally biased region" description="Gly residues" evidence="7">
    <location>
        <begin position="1027"/>
        <end position="1057"/>
    </location>
</feature>
<evidence type="ECO:0000259" key="8">
    <source>
        <dbReference type="PROSITE" id="PS50090"/>
    </source>
</evidence>
<dbReference type="PANTHER" id="PTHR15381">
    <property type="entry name" value="CHONDROITIN SULFATE PROTEOGLYCAN 5 -RELATED"/>
    <property type="match status" value="1"/>
</dbReference>
<dbReference type="GO" id="GO:0016514">
    <property type="term" value="C:SWI/SNF complex"/>
    <property type="evidence" value="ECO:0007669"/>
    <property type="project" value="UniProtKB-ARBA"/>
</dbReference>
<organism evidence="12 13">
    <name type="scientific">Geospiza parvula</name>
    <name type="common">Small tree-finch</name>
    <name type="synonym">Camarhynchus parvulus</name>
    <dbReference type="NCBI Taxonomy" id="87175"/>
    <lineage>
        <taxon>Eukaryota</taxon>
        <taxon>Metazoa</taxon>
        <taxon>Chordata</taxon>
        <taxon>Craniata</taxon>
        <taxon>Vertebrata</taxon>
        <taxon>Euteleostomi</taxon>
        <taxon>Archelosauria</taxon>
        <taxon>Archosauria</taxon>
        <taxon>Dinosauria</taxon>
        <taxon>Saurischia</taxon>
        <taxon>Theropoda</taxon>
        <taxon>Coelurosauria</taxon>
        <taxon>Aves</taxon>
        <taxon>Neognathae</taxon>
        <taxon>Neoaves</taxon>
        <taxon>Telluraves</taxon>
        <taxon>Australaves</taxon>
        <taxon>Passeriformes</taxon>
        <taxon>Thraupidae</taxon>
        <taxon>Camarhynchus</taxon>
    </lineage>
</organism>
<keyword evidence="5" id="KW-0539">Nucleus</keyword>
<dbReference type="SMART" id="SM00298">
    <property type="entry name" value="CHROMO"/>
    <property type="match status" value="1"/>
</dbReference>
<dbReference type="Pfam" id="PF16498">
    <property type="entry name" value="SWIRM-assoc_3"/>
    <property type="match status" value="1"/>
</dbReference>
<keyword evidence="13" id="KW-1185">Reference proteome</keyword>
<dbReference type="PROSITE" id="PS52032">
    <property type="entry name" value="MARR_BRCT_CHROMO"/>
    <property type="match status" value="1"/>
</dbReference>
<feature type="domain" description="SANT" evidence="10">
    <location>
        <begin position="597"/>
        <end position="648"/>
    </location>
</feature>
<keyword evidence="2" id="KW-0156">Chromatin regulator</keyword>
<evidence type="ECO:0000259" key="10">
    <source>
        <dbReference type="PROSITE" id="PS51293"/>
    </source>
</evidence>
<reference evidence="12" key="1">
    <citation type="submission" date="2025-08" db="UniProtKB">
        <authorList>
            <consortium name="Ensembl"/>
        </authorList>
    </citation>
    <scope>IDENTIFICATION</scope>
</reference>
<dbReference type="InterPro" id="IPR032448">
    <property type="entry name" value="SWIRM-assoc"/>
</dbReference>
<dbReference type="InterPro" id="IPR036420">
    <property type="entry name" value="BRCT_dom_sf"/>
</dbReference>
<evidence type="ECO:0000256" key="1">
    <source>
        <dbReference type="ARBA" id="ARBA00004123"/>
    </source>
</evidence>
<sequence>MAVRKKDGGPNVKYYEASDTVSQFDNVRLWLGKNYKKYIQAEPPTNKSLSSLVVQLLQFQEEVFGKHVSNAPLTKLPIKCFLDFKAGGALCHILAAAYKFKSDQGWRRFDFQNPSRMDRNVEMFMTIEKSLVQNNCLARPNIFLHQEIEPKLLGKLKDIVKRHQGTVTEDKSNASHIVCPVPGNLEEEEWVRPVMKRDKQVLLHWGYYPDSYDTWIPASEIEASVEDPPTPEKPRKVHAKWILDTDTFNEWMNEEDYEVTDEKSPVTRRKKISAKTLTDEVNSPDSDRRDKKGGNYKKRKRSPSPSPTPEAKKKNAKKGPSTPYNKSKRGHREEEQEDLTKDMDEPSPVPNVEEVTLPKTVNTKKDSESAPCPKPPLSSLPDEQEDESMETAGKDEEENGAGSKGEQAKNPDLHEDNVTEQTHHIIIPSYAAWFDYNSVHAIERRALPEFFNGKNKSKTPEIYLAYRNFMIDTYRLNPQEYLTSTACRRNLAGDVCAIMRVHAFLEQWGLINYQVDAESRPTPMGPPPTSHFHVLADTPSGLVPLQPKTPQPSSASQQMLNFPDKGKEKPADMQNFGLRTDMYTKKNVPSKSKAAASATREWTEQETLLLLEALEMYKDDWNKVSEHVGSRTQDECILHFLRLPIEDPYLEDSEASLGPLAYQPIPFSQSGNPVMSTVAFLASVVDPRVASAAAKSALEEFSKMKEEVPTALVEAHVRKVEEAAKVTGKADPAFGLESSGIAGTASEEPERIEESGAEEARAEAQPAEEKKEAKEPRDGTAEEEPKEKPGETPKKEEEKGKEVEGDKEPDKGDSDSTGEPEKDKEVKEGPDEAPKEPSEPEGARKAKVERDIGEGNLSTAAAAALAAAAVKAKHLAAVEERKIKSLVALLVETQMKKLEIKLRHFEELETIMDREREALEYQRQQLLADRQAFHMEQLKYAEMRARQQHFQHLQQQQQQAQQPPLPAGAQPLPAAAAAPLAPAAHPLAAPPAPNITEPVAGQPPLPGAAPPQPPPVPPGAAPAVPHGGCGVGGAGSDGGGGGRGFPRGFGGGGSHWC</sequence>
<dbReference type="InterPro" id="IPR017884">
    <property type="entry name" value="SANT_dom"/>
</dbReference>
<dbReference type="GO" id="GO:0045202">
    <property type="term" value="C:synapse"/>
    <property type="evidence" value="ECO:0007669"/>
    <property type="project" value="TreeGrafter"/>
</dbReference>
<evidence type="ECO:0000259" key="9">
    <source>
        <dbReference type="PROSITE" id="PS50934"/>
    </source>
</evidence>
<dbReference type="InterPro" id="IPR007526">
    <property type="entry name" value="SWIRM"/>
</dbReference>
<dbReference type="PROSITE" id="PS50090">
    <property type="entry name" value="MYB_LIKE"/>
    <property type="match status" value="1"/>
</dbReference>
<dbReference type="Gene3D" id="1.10.10.10">
    <property type="entry name" value="Winged helix-like DNA-binding domain superfamily/Winged helix DNA-binding domain"/>
    <property type="match status" value="1"/>
</dbReference>
<name>A0A8U8CDJ8_GEOPR</name>
<evidence type="ECO:0000259" key="11">
    <source>
        <dbReference type="PROSITE" id="PS52032"/>
    </source>
</evidence>
<dbReference type="GO" id="GO:0006325">
    <property type="term" value="P:chromatin organization"/>
    <property type="evidence" value="ECO:0007669"/>
    <property type="project" value="UniProtKB-KW"/>
</dbReference>
<feature type="region of interest" description="Disordered" evidence="7">
    <location>
        <begin position="725"/>
        <end position="847"/>
    </location>
</feature>
<evidence type="ECO:0000256" key="6">
    <source>
        <dbReference type="ARBA" id="ARBA00049655"/>
    </source>
</evidence>
<feature type="compositionally biased region" description="Polar residues" evidence="7">
    <location>
        <begin position="275"/>
        <end position="284"/>
    </location>
</feature>
<evidence type="ECO:0000256" key="3">
    <source>
        <dbReference type="ARBA" id="ARBA00023015"/>
    </source>
</evidence>
<dbReference type="SUPFAM" id="SSF46689">
    <property type="entry name" value="Homeodomain-like"/>
    <property type="match status" value="2"/>
</dbReference>
<keyword evidence="3" id="KW-0805">Transcription regulation</keyword>
<comment type="subcellular location">
    <subcellularLocation>
        <location evidence="1">Nucleus</location>
    </subcellularLocation>
</comment>
<dbReference type="PROSITE" id="PS51293">
    <property type="entry name" value="SANT"/>
    <property type="match status" value="1"/>
</dbReference>
<feature type="compositionally biased region" description="Low complexity" evidence="7">
    <location>
        <begin position="948"/>
        <end position="972"/>
    </location>
</feature>
<feature type="region of interest" description="Disordered" evidence="7">
    <location>
        <begin position="256"/>
        <end position="413"/>
    </location>
</feature>
<feature type="domain" description="Chromo" evidence="11">
    <location>
        <begin position="1"/>
        <end position="274"/>
    </location>
</feature>
<dbReference type="GO" id="GO:0031981">
    <property type="term" value="C:nuclear lumen"/>
    <property type="evidence" value="ECO:0007669"/>
    <property type="project" value="UniProtKB-ARBA"/>
</dbReference>
<dbReference type="PANTHER" id="PTHR15381:SF1">
    <property type="entry name" value="CHONDROITIN SULFATE PROTEOGLYCAN 5"/>
    <property type="match status" value="1"/>
</dbReference>
<feature type="compositionally biased region" description="Basic and acidic residues" evidence="7">
    <location>
        <begin position="748"/>
        <end position="847"/>
    </location>
</feature>
<dbReference type="AlphaFoldDB" id="A0A8U8CDJ8"/>
<dbReference type="Pfam" id="PF04433">
    <property type="entry name" value="SWIRM"/>
    <property type="match status" value="1"/>
</dbReference>
<reference evidence="12" key="2">
    <citation type="submission" date="2025-09" db="UniProtKB">
        <authorList>
            <consortium name="Ensembl"/>
        </authorList>
    </citation>
    <scope>IDENTIFICATION</scope>
</reference>
<proteinExistence type="inferred from homology"/>
<feature type="region of interest" description="Disordered" evidence="7">
    <location>
        <begin position="984"/>
        <end position="1057"/>
    </location>
</feature>
<dbReference type="InterPro" id="IPR032451">
    <property type="entry name" value="SMARCC_C"/>
</dbReference>
<feature type="domain" description="Myb-like" evidence="8">
    <location>
        <begin position="602"/>
        <end position="644"/>
    </location>
</feature>
<evidence type="ECO:0000256" key="7">
    <source>
        <dbReference type="SAM" id="MobiDB-lite"/>
    </source>
</evidence>
<dbReference type="InterPro" id="IPR001005">
    <property type="entry name" value="SANT/Myb"/>
</dbReference>
<keyword evidence="4" id="KW-0804">Transcription</keyword>